<dbReference type="AlphaFoldDB" id="A0A1B0FBW7"/>
<evidence type="ECO:0000313" key="3">
    <source>
        <dbReference type="Proteomes" id="UP000092444"/>
    </source>
</evidence>
<keyword evidence="1" id="KW-0472">Membrane</keyword>
<keyword evidence="3" id="KW-1185">Reference proteome</keyword>
<dbReference type="VEuPathDB" id="VectorBase:GMOY001051"/>
<evidence type="ECO:0000256" key="1">
    <source>
        <dbReference type="SAM" id="Phobius"/>
    </source>
</evidence>
<organism evidence="2 3">
    <name type="scientific">Glossina morsitans morsitans</name>
    <name type="common">Savannah tsetse fly</name>
    <dbReference type="NCBI Taxonomy" id="37546"/>
    <lineage>
        <taxon>Eukaryota</taxon>
        <taxon>Metazoa</taxon>
        <taxon>Ecdysozoa</taxon>
        <taxon>Arthropoda</taxon>
        <taxon>Hexapoda</taxon>
        <taxon>Insecta</taxon>
        <taxon>Pterygota</taxon>
        <taxon>Neoptera</taxon>
        <taxon>Endopterygota</taxon>
        <taxon>Diptera</taxon>
        <taxon>Brachycera</taxon>
        <taxon>Muscomorpha</taxon>
        <taxon>Hippoboscoidea</taxon>
        <taxon>Glossinidae</taxon>
        <taxon>Glossina</taxon>
    </lineage>
</organism>
<dbReference type="EMBL" id="CCAG010020152">
    <property type="status" value="NOT_ANNOTATED_CDS"/>
    <property type="molecule type" value="Genomic_DNA"/>
</dbReference>
<sequence length="105" mass="12157">SNIIISFNSNLNLTEIINSSAIIIKKRIRPIPFLISNSNRIFIMNKFTIIIRLTKITSFNFSYKSIIVFIYELKNYKICFISISLSVLYIYLLSLGGLPILINYN</sequence>
<name>A0A1B0FBW7_GLOMM</name>
<reference evidence="2" key="1">
    <citation type="submission" date="2020-05" db="UniProtKB">
        <authorList>
            <consortium name="EnsemblMetazoa"/>
        </authorList>
    </citation>
    <scope>IDENTIFICATION</scope>
    <source>
        <strain evidence="2">Yale</strain>
    </source>
</reference>
<protein>
    <submittedName>
        <fullName evidence="2">Uncharacterized protein</fullName>
    </submittedName>
</protein>
<accession>A0A1B0FBW7</accession>
<proteinExistence type="predicted"/>
<keyword evidence="1" id="KW-0812">Transmembrane</keyword>
<dbReference type="Proteomes" id="UP000092444">
    <property type="component" value="Unassembled WGS sequence"/>
</dbReference>
<evidence type="ECO:0000313" key="2">
    <source>
        <dbReference type="EnsemblMetazoa" id="GMOY001051-PA"/>
    </source>
</evidence>
<feature type="transmembrane region" description="Helical" evidence="1">
    <location>
        <begin position="78"/>
        <end position="102"/>
    </location>
</feature>
<dbReference type="EnsemblMetazoa" id="GMOY001051-RA">
    <property type="protein sequence ID" value="GMOY001051-PA"/>
    <property type="gene ID" value="GMOY001051"/>
</dbReference>
<keyword evidence="1" id="KW-1133">Transmembrane helix</keyword>